<keyword evidence="2 11" id="KW-0808">Transferase</keyword>
<keyword evidence="9" id="KW-0460">Magnesium</keyword>
<evidence type="ECO:0000256" key="3">
    <source>
        <dbReference type="ARBA" id="ARBA00022694"/>
    </source>
</evidence>
<dbReference type="InterPro" id="IPR043519">
    <property type="entry name" value="NT_sf"/>
</dbReference>
<dbReference type="FunFam" id="3.30.460.10:FF:000033">
    <property type="entry name" value="Poly A polymerase head domain protein"/>
    <property type="match status" value="1"/>
</dbReference>
<reference evidence="13 14" key="1">
    <citation type="submission" date="2013-04" db="EMBL/GenBank/DDBJ databases">
        <title>The Genome Sequence of Bacteroides massiliensis DSM 17679.</title>
        <authorList>
            <consortium name="The Broad Institute Genomics Platform"/>
            <person name="Earl A."/>
            <person name="Ward D."/>
            <person name="Feldgarden M."/>
            <person name="Gevers D."/>
            <person name="Martens E."/>
            <person name="Fenner L."/>
            <person name="Roux V."/>
            <person name="Mallet M.N."/>
            <person name="Raoult D."/>
            <person name="Walker B."/>
            <person name="Young S."/>
            <person name="Zeng Q."/>
            <person name="Gargeya S."/>
            <person name="Fitzgerald M."/>
            <person name="Haas B."/>
            <person name="Abouelleil A."/>
            <person name="Allen A.W."/>
            <person name="Alvarado L."/>
            <person name="Arachchi H.M."/>
            <person name="Berlin A.M."/>
            <person name="Chapman S.B."/>
            <person name="Gainer-Dewar J."/>
            <person name="Goldberg J."/>
            <person name="Griggs A."/>
            <person name="Gujja S."/>
            <person name="Hansen M."/>
            <person name="Howarth C."/>
            <person name="Imamovic A."/>
            <person name="Ireland A."/>
            <person name="Larimer J."/>
            <person name="McCowan C."/>
            <person name="Murphy C."/>
            <person name="Pearson M."/>
            <person name="Poon T.W."/>
            <person name="Priest M."/>
            <person name="Roberts A."/>
            <person name="Saif S."/>
            <person name="Shea T."/>
            <person name="Sisk P."/>
            <person name="Sykes S."/>
            <person name="Wortman J."/>
            <person name="Nusbaum C."/>
            <person name="Birren B."/>
        </authorList>
    </citation>
    <scope>NUCLEOTIDE SEQUENCE [LARGE SCALE GENOMIC DNA]</scope>
    <source>
        <strain evidence="14">B84634 / Timone 84634 / DSM 17679 / JCM 13223</strain>
    </source>
</reference>
<dbReference type="SUPFAM" id="SSF81891">
    <property type="entry name" value="Poly A polymerase C-terminal region-like"/>
    <property type="match status" value="1"/>
</dbReference>
<dbReference type="EMBL" id="AQHY01000036">
    <property type="protein sequence ID" value="EOA53256.1"/>
    <property type="molecule type" value="Genomic_DNA"/>
</dbReference>
<dbReference type="InterPro" id="IPR003607">
    <property type="entry name" value="HD/PDEase_dom"/>
</dbReference>
<name>U6RBZ2_9BACT</name>
<dbReference type="FunFam" id="1.10.3090.10:FF:000002">
    <property type="entry name" value="CCA tRNA nucleotidyltransferase"/>
    <property type="match status" value="1"/>
</dbReference>
<dbReference type="Pfam" id="PF12627">
    <property type="entry name" value="PolyA_pol_RNAbd"/>
    <property type="match status" value="1"/>
</dbReference>
<evidence type="ECO:0000256" key="1">
    <source>
        <dbReference type="ARBA" id="ARBA00001946"/>
    </source>
</evidence>
<proteinExistence type="inferred from homology"/>
<dbReference type="eggNOG" id="COG0617">
    <property type="taxonomic scope" value="Bacteria"/>
</dbReference>
<protein>
    <recommendedName>
        <fullName evidence="12">HD/PDEase domain-containing protein</fullName>
    </recommendedName>
</protein>
<evidence type="ECO:0000256" key="10">
    <source>
        <dbReference type="ARBA" id="ARBA00022884"/>
    </source>
</evidence>
<dbReference type="PANTHER" id="PTHR47545:SF1">
    <property type="entry name" value="MULTIFUNCTIONAL CCA PROTEIN"/>
    <property type="match status" value="1"/>
</dbReference>
<dbReference type="Gene3D" id="1.10.3090.10">
    <property type="entry name" value="cca-adding enzyme, domain 2"/>
    <property type="match status" value="1"/>
</dbReference>
<gene>
    <name evidence="13" type="ORF">HMPREF1534_03064</name>
</gene>
<dbReference type="Pfam" id="PF01966">
    <property type="entry name" value="HD"/>
    <property type="match status" value="1"/>
</dbReference>
<dbReference type="PANTHER" id="PTHR47545">
    <property type="entry name" value="MULTIFUNCTIONAL CCA PROTEIN"/>
    <property type="match status" value="1"/>
</dbReference>
<evidence type="ECO:0000313" key="14">
    <source>
        <dbReference type="Proteomes" id="UP000017831"/>
    </source>
</evidence>
<comment type="similarity">
    <text evidence="11">Belongs to the tRNA nucleotidyltransferase/poly(A) polymerase family.</text>
</comment>
<evidence type="ECO:0000256" key="4">
    <source>
        <dbReference type="ARBA" id="ARBA00022695"/>
    </source>
</evidence>
<dbReference type="Proteomes" id="UP000017831">
    <property type="component" value="Unassembled WGS sequence"/>
</dbReference>
<evidence type="ECO:0000259" key="12">
    <source>
        <dbReference type="SMART" id="SM00471"/>
    </source>
</evidence>
<dbReference type="Pfam" id="PF01743">
    <property type="entry name" value="PolyA_pol"/>
    <property type="match status" value="1"/>
</dbReference>
<keyword evidence="10 11" id="KW-0694">RNA-binding</keyword>
<keyword evidence="4" id="KW-0548">Nucleotidyltransferase</keyword>
<feature type="domain" description="HD/PDEase" evidence="12">
    <location>
        <begin position="292"/>
        <end position="399"/>
    </location>
</feature>
<dbReference type="GO" id="GO:0003723">
    <property type="term" value="F:RNA binding"/>
    <property type="evidence" value="ECO:0007669"/>
    <property type="project" value="UniProtKB-KW"/>
</dbReference>
<evidence type="ECO:0000256" key="5">
    <source>
        <dbReference type="ARBA" id="ARBA00022723"/>
    </source>
</evidence>
<organism evidence="13 14">
    <name type="scientific">Phocaeicola massiliensis B84634 = Timone 84634 = DSM 17679 = JCM 13223</name>
    <dbReference type="NCBI Taxonomy" id="1121098"/>
    <lineage>
        <taxon>Bacteria</taxon>
        <taxon>Pseudomonadati</taxon>
        <taxon>Bacteroidota</taxon>
        <taxon>Bacteroidia</taxon>
        <taxon>Bacteroidales</taxon>
        <taxon>Bacteroidaceae</taxon>
        <taxon>Phocaeicola</taxon>
    </lineage>
</organism>
<evidence type="ECO:0000256" key="7">
    <source>
        <dbReference type="ARBA" id="ARBA00022800"/>
    </source>
</evidence>
<comment type="cofactor">
    <cofactor evidence="1">
        <name>Mg(2+)</name>
        <dbReference type="ChEBI" id="CHEBI:18420"/>
    </cofactor>
</comment>
<sequence length="511" mass="58899">MFPYPNTYFDILFILSIGIYGNVWYSAAKNVILHLIKMSMELKEHFNSKIFALISETADELGLECYVVGGYVRDIFLNRPSKDIDVVVVGSGIEIAQAFGKKLGRGAHVSVFKNFGTAQVKFKDTEVEFVGARKESYSHDSRKPIVEDGTLEDDQNRRDFTINAMAVCLNKKRFGELVDPFGGMDDLKERTIRTPLDPDITFSDDPLRMMRCIRFATQLNFYIDDETFEALSRNKERIHIISKERIADELNKILLAPIPSKGFIELDRCGLLPLIFPEFSALQGVDVKNGRAHKDNFYHTLEVVDNISKHTDNLWLRWATLLHDIGKPKTKRWEPRIGWTFHNHNFIGEKMIPDIFRKMKLPMNEKMKYVQKLVGLHMRPIVIADDVVTDSAVRRLLFEAGDDIDDLMMLCEADITSKNEARKQKFLDNFKLVRQKLKDLEEKDRIRNFQPPVDGEEIMRVFDMKPCREIGSLKSAIKDAILDGVIPNEHDAAFEYMLKKAKQMKLTPKNL</sequence>
<dbReference type="GO" id="GO:0008033">
    <property type="term" value="P:tRNA processing"/>
    <property type="evidence" value="ECO:0007669"/>
    <property type="project" value="UniProtKB-KW"/>
</dbReference>
<dbReference type="InterPro" id="IPR006674">
    <property type="entry name" value="HD_domain"/>
</dbReference>
<dbReference type="GO" id="GO:0042245">
    <property type="term" value="P:RNA repair"/>
    <property type="evidence" value="ECO:0007669"/>
    <property type="project" value="UniProtKB-KW"/>
</dbReference>
<dbReference type="GO" id="GO:0046872">
    <property type="term" value="F:metal ion binding"/>
    <property type="evidence" value="ECO:0007669"/>
    <property type="project" value="UniProtKB-KW"/>
</dbReference>
<dbReference type="GO" id="GO:0005524">
    <property type="term" value="F:ATP binding"/>
    <property type="evidence" value="ECO:0007669"/>
    <property type="project" value="UniProtKB-KW"/>
</dbReference>
<dbReference type="AlphaFoldDB" id="U6RBZ2"/>
<dbReference type="STRING" id="1121098.HMPREF1534_03064"/>
<dbReference type="InterPro" id="IPR050124">
    <property type="entry name" value="tRNA_CCA-adding_enzyme"/>
</dbReference>
<keyword evidence="7" id="KW-0692">RNA repair</keyword>
<dbReference type="SMART" id="SM00471">
    <property type="entry name" value="HDc"/>
    <property type="match status" value="1"/>
</dbReference>
<evidence type="ECO:0000256" key="9">
    <source>
        <dbReference type="ARBA" id="ARBA00022842"/>
    </source>
</evidence>
<keyword evidence="6" id="KW-0547">Nucleotide-binding</keyword>
<dbReference type="Gene3D" id="3.30.460.10">
    <property type="entry name" value="Beta Polymerase, domain 2"/>
    <property type="match status" value="1"/>
</dbReference>
<evidence type="ECO:0000313" key="13">
    <source>
        <dbReference type="EMBL" id="EOA53256.1"/>
    </source>
</evidence>
<accession>U6RBZ2</accession>
<keyword evidence="3" id="KW-0819">tRNA processing</keyword>
<dbReference type="HOGENOM" id="CLU_015961_6_1_10"/>
<comment type="caution">
    <text evidence="13">The sequence shown here is derived from an EMBL/GenBank/DDBJ whole genome shotgun (WGS) entry which is preliminary data.</text>
</comment>
<keyword evidence="5" id="KW-0479">Metal-binding</keyword>
<keyword evidence="8" id="KW-0067">ATP-binding</keyword>
<dbReference type="InterPro" id="IPR032828">
    <property type="entry name" value="PolyA_RNA-bd"/>
</dbReference>
<dbReference type="InterPro" id="IPR002646">
    <property type="entry name" value="PolA_pol_head_dom"/>
</dbReference>
<dbReference type="PATRIC" id="fig|1121098.3.peg.3115"/>
<keyword evidence="14" id="KW-1185">Reference proteome</keyword>
<evidence type="ECO:0000256" key="6">
    <source>
        <dbReference type="ARBA" id="ARBA00022741"/>
    </source>
</evidence>
<dbReference type="GO" id="GO:0016779">
    <property type="term" value="F:nucleotidyltransferase activity"/>
    <property type="evidence" value="ECO:0007669"/>
    <property type="project" value="UniProtKB-KW"/>
</dbReference>
<evidence type="ECO:0000256" key="11">
    <source>
        <dbReference type="RuleBase" id="RU003953"/>
    </source>
</evidence>
<dbReference type="CDD" id="cd05398">
    <property type="entry name" value="NT_ClassII-CCAase"/>
    <property type="match status" value="1"/>
</dbReference>
<evidence type="ECO:0000256" key="2">
    <source>
        <dbReference type="ARBA" id="ARBA00022679"/>
    </source>
</evidence>
<dbReference type="SUPFAM" id="SSF81301">
    <property type="entry name" value="Nucleotidyltransferase"/>
    <property type="match status" value="1"/>
</dbReference>
<dbReference type="CDD" id="cd00077">
    <property type="entry name" value="HDc"/>
    <property type="match status" value="1"/>
</dbReference>
<evidence type="ECO:0000256" key="8">
    <source>
        <dbReference type="ARBA" id="ARBA00022840"/>
    </source>
</evidence>